<protein>
    <submittedName>
        <fullName evidence="2">Uncharacterized protein</fullName>
    </submittedName>
</protein>
<accession>A0A1G6Z9I4</accession>
<name>A0A1G6Z9I4_9ACTN</name>
<evidence type="ECO:0000256" key="1">
    <source>
        <dbReference type="SAM" id="MobiDB-lite"/>
    </source>
</evidence>
<feature type="compositionally biased region" description="Low complexity" evidence="1">
    <location>
        <begin position="51"/>
        <end position="63"/>
    </location>
</feature>
<reference evidence="3" key="1">
    <citation type="submission" date="2016-10" db="EMBL/GenBank/DDBJ databases">
        <authorList>
            <person name="Varghese N."/>
            <person name="Submissions S."/>
        </authorList>
    </citation>
    <scope>NUCLEOTIDE SEQUENCE [LARGE SCALE GENOMIC DNA]</scope>
    <source>
        <strain evidence="3">CGMCC 4.3504</strain>
    </source>
</reference>
<dbReference type="EMBL" id="FMZK01000014">
    <property type="protein sequence ID" value="SDD99132.1"/>
    <property type="molecule type" value="Genomic_DNA"/>
</dbReference>
<feature type="compositionally biased region" description="Basic and acidic residues" evidence="1">
    <location>
        <begin position="182"/>
        <end position="192"/>
    </location>
</feature>
<feature type="region of interest" description="Disordered" evidence="1">
    <location>
        <begin position="18"/>
        <end position="65"/>
    </location>
</feature>
<dbReference type="STRING" id="67344.SAMN05216505_114161"/>
<feature type="compositionally biased region" description="Pro residues" evidence="1">
    <location>
        <begin position="28"/>
        <end position="38"/>
    </location>
</feature>
<evidence type="ECO:0000313" key="3">
    <source>
        <dbReference type="Proteomes" id="UP000182100"/>
    </source>
</evidence>
<evidence type="ECO:0000313" key="2">
    <source>
        <dbReference type="EMBL" id="SDD99132.1"/>
    </source>
</evidence>
<keyword evidence="3" id="KW-1185">Reference proteome</keyword>
<dbReference type="AlphaFoldDB" id="A0A1G6Z9I4"/>
<sequence length="192" mass="21265">MCLQVLPRGSGAFRLLNISTPTGVDSHPFPPPRHPPAPSGTIAREQAASSPRPARGLLAGRLRTATDDRRGRTVPYRPVCLPPLRTHTCRRAAHIRPTRPTRPREPARTERNRFHVSTSYRWRPSPRCRAESTAGCGTLVCGPLYDPWRRARTSTARGVRRRAPKGLRQAPTPVGPGGQGEPADRPRRGYDQ</sequence>
<dbReference type="Proteomes" id="UP000182100">
    <property type="component" value="Unassembled WGS sequence"/>
</dbReference>
<organism evidence="2 3">
    <name type="scientific">Streptomyces prasinopilosus</name>
    <dbReference type="NCBI Taxonomy" id="67344"/>
    <lineage>
        <taxon>Bacteria</taxon>
        <taxon>Bacillati</taxon>
        <taxon>Actinomycetota</taxon>
        <taxon>Actinomycetes</taxon>
        <taxon>Kitasatosporales</taxon>
        <taxon>Streptomycetaceae</taxon>
        <taxon>Streptomyces</taxon>
    </lineage>
</organism>
<gene>
    <name evidence="2" type="ORF">SAMN05216505_114161</name>
</gene>
<feature type="region of interest" description="Disordered" evidence="1">
    <location>
        <begin position="151"/>
        <end position="192"/>
    </location>
</feature>
<proteinExistence type="predicted"/>